<organism evidence="2">
    <name type="scientific">marine sediment metagenome</name>
    <dbReference type="NCBI Taxonomy" id="412755"/>
    <lineage>
        <taxon>unclassified sequences</taxon>
        <taxon>metagenomes</taxon>
        <taxon>ecological metagenomes</taxon>
    </lineage>
</organism>
<protein>
    <submittedName>
        <fullName evidence="2">Uncharacterized protein</fullName>
    </submittedName>
</protein>
<accession>X1R0V1</accession>
<dbReference type="AlphaFoldDB" id="X1R0V1"/>
<comment type="caution">
    <text evidence="2">The sequence shown here is derived from an EMBL/GenBank/DDBJ whole genome shotgun (WGS) entry which is preliminary data.</text>
</comment>
<proteinExistence type="predicted"/>
<evidence type="ECO:0000256" key="1">
    <source>
        <dbReference type="SAM" id="Phobius"/>
    </source>
</evidence>
<name>X1R0V1_9ZZZZ</name>
<dbReference type="EMBL" id="BARW01000187">
    <property type="protein sequence ID" value="GAI60721.1"/>
    <property type="molecule type" value="Genomic_DNA"/>
</dbReference>
<feature type="transmembrane region" description="Helical" evidence="1">
    <location>
        <begin position="6"/>
        <end position="29"/>
    </location>
</feature>
<evidence type="ECO:0000313" key="2">
    <source>
        <dbReference type="EMBL" id="GAI60721.1"/>
    </source>
</evidence>
<keyword evidence="1" id="KW-1133">Transmembrane helix</keyword>
<sequence>MNFTWGDIGAFFAVLVVGSFVAGFVAAWWEQRKWDKEKRG</sequence>
<keyword evidence="1" id="KW-0812">Transmembrane</keyword>
<gene>
    <name evidence="2" type="ORF">S12H4_01060</name>
</gene>
<keyword evidence="1" id="KW-0472">Membrane</keyword>
<reference evidence="2" key="1">
    <citation type="journal article" date="2014" name="Front. Microbiol.">
        <title>High frequency of phylogenetically diverse reductive dehalogenase-homologous genes in deep subseafloor sedimentary metagenomes.</title>
        <authorList>
            <person name="Kawai M."/>
            <person name="Futagami T."/>
            <person name="Toyoda A."/>
            <person name="Takaki Y."/>
            <person name="Nishi S."/>
            <person name="Hori S."/>
            <person name="Arai W."/>
            <person name="Tsubouchi T."/>
            <person name="Morono Y."/>
            <person name="Uchiyama I."/>
            <person name="Ito T."/>
            <person name="Fujiyama A."/>
            <person name="Inagaki F."/>
            <person name="Takami H."/>
        </authorList>
    </citation>
    <scope>NUCLEOTIDE SEQUENCE</scope>
    <source>
        <strain evidence="2">Expedition CK06-06</strain>
    </source>
</reference>